<keyword evidence="12" id="KW-1185">Reference proteome</keyword>
<dbReference type="PANTHER" id="PTHR21137:SF35">
    <property type="entry name" value="ODORANT RECEPTOR 19A-RELATED"/>
    <property type="match status" value="1"/>
</dbReference>
<dbReference type="InterPro" id="IPR004117">
    <property type="entry name" value="7tm6_olfct_rcpt"/>
</dbReference>
<keyword evidence="4 10" id="KW-0812">Transmembrane</keyword>
<protein>
    <recommendedName>
        <fullName evidence="13">Odorant receptor</fullName>
    </recommendedName>
</protein>
<feature type="transmembrane region" description="Helical" evidence="10">
    <location>
        <begin position="141"/>
        <end position="159"/>
    </location>
</feature>
<evidence type="ECO:0000256" key="4">
    <source>
        <dbReference type="ARBA" id="ARBA00022692"/>
    </source>
</evidence>
<dbReference type="GO" id="GO:0004984">
    <property type="term" value="F:olfactory receptor activity"/>
    <property type="evidence" value="ECO:0007669"/>
    <property type="project" value="InterPro"/>
</dbReference>
<dbReference type="Proteomes" id="UP000005204">
    <property type="component" value="Unassembled WGS sequence"/>
</dbReference>
<dbReference type="GO" id="GO:0005549">
    <property type="term" value="F:odorant binding"/>
    <property type="evidence" value="ECO:0007669"/>
    <property type="project" value="InterPro"/>
</dbReference>
<keyword evidence="9" id="KW-0807">Transducer</keyword>
<keyword evidence="7 10" id="KW-0472">Membrane</keyword>
<keyword evidence="2" id="KW-1003">Cell membrane</keyword>
<proteinExistence type="predicted"/>
<keyword evidence="3" id="KW-0716">Sensory transduction</keyword>
<keyword evidence="8" id="KW-0675">Receptor</keyword>
<evidence type="ECO:0000256" key="3">
    <source>
        <dbReference type="ARBA" id="ARBA00022606"/>
    </source>
</evidence>
<organism evidence="11 12">
    <name type="scientific">Bombyx mori</name>
    <name type="common">Silk moth</name>
    <dbReference type="NCBI Taxonomy" id="7091"/>
    <lineage>
        <taxon>Eukaryota</taxon>
        <taxon>Metazoa</taxon>
        <taxon>Ecdysozoa</taxon>
        <taxon>Arthropoda</taxon>
        <taxon>Hexapoda</taxon>
        <taxon>Insecta</taxon>
        <taxon>Pterygota</taxon>
        <taxon>Neoptera</taxon>
        <taxon>Endopterygota</taxon>
        <taxon>Lepidoptera</taxon>
        <taxon>Glossata</taxon>
        <taxon>Ditrysia</taxon>
        <taxon>Bombycoidea</taxon>
        <taxon>Bombycidae</taxon>
        <taxon>Bombycinae</taxon>
        <taxon>Bombyx</taxon>
    </lineage>
</organism>
<keyword evidence="5" id="KW-0552">Olfaction</keyword>
<evidence type="ECO:0000256" key="7">
    <source>
        <dbReference type="ARBA" id="ARBA00023136"/>
    </source>
</evidence>
<evidence type="ECO:0008006" key="13">
    <source>
        <dbReference type="Google" id="ProtNLM"/>
    </source>
</evidence>
<dbReference type="Pfam" id="PF02949">
    <property type="entry name" value="7tm_6"/>
    <property type="match status" value="1"/>
</dbReference>
<comment type="subcellular location">
    <subcellularLocation>
        <location evidence="1">Cell membrane</location>
        <topology evidence="1">Multi-pass membrane protein</topology>
    </subcellularLocation>
</comment>
<evidence type="ECO:0000256" key="10">
    <source>
        <dbReference type="SAM" id="Phobius"/>
    </source>
</evidence>
<feature type="transmembrane region" description="Helical" evidence="10">
    <location>
        <begin position="165"/>
        <end position="183"/>
    </location>
</feature>
<sequence length="260" mass="30467">MFPVFVLMYQSLFPSLDEDTTRPLVFPIWLPKLDGYSTPIYEIFLILEINYCLIFLQTFCVYIYTLFHILLHFYYILHMIKLDLEAIFDDIDESVALLPHRDTRRIEVQKILNGRMKRVVTWHISVFKAVEAVSSIYGPPLAYQVMFTSIAICLIAIQITQVEYLHIILFYCCVLQMWIPCYLGTLLRLKAFGVGEACWNSGWHQTPLGRMIRQDIIIVLLRAQQPVTIKFPGLQSIQLETFSSIMTTSYSYFNMLRQYS</sequence>
<evidence type="ECO:0000256" key="6">
    <source>
        <dbReference type="ARBA" id="ARBA00022989"/>
    </source>
</evidence>
<dbReference type="PANTHER" id="PTHR21137">
    <property type="entry name" value="ODORANT RECEPTOR"/>
    <property type="match status" value="1"/>
</dbReference>
<evidence type="ECO:0000256" key="1">
    <source>
        <dbReference type="ARBA" id="ARBA00004651"/>
    </source>
</evidence>
<keyword evidence="6 10" id="KW-1133">Transmembrane helix</keyword>
<dbReference type="GO" id="GO:0005886">
    <property type="term" value="C:plasma membrane"/>
    <property type="evidence" value="ECO:0007669"/>
    <property type="project" value="UniProtKB-SubCell"/>
</dbReference>
<dbReference type="AlphaFoldDB" id="A0A8R2RA56"/>
<evidence type="ECO:0000313" key="12">
    <source>
        <dbReference type="Proteomes" id="UP000005204"/>
    </source>
</evidence>
<reference evidence="11" key="2">
    <citation type="submission" date="2022-06" db="UniProtKB">
        <authorList>
            <consortium name="EnsemblMetazoa"/>
        </authorList>
    </citation>
    <scope>IDENTIFICATION</scope>
    <source>
        <strain evidence="11">p50T (Dazao)</strain>
    </source>
</reference>
<dbReference type="GO" id="GO:0007165">
    <property type="term" value="P:signal transduction"/>
    <property type="evidence" value="ECO:0007669"/>
    <property type="project" value="UniProtKB-KW"/>
</dbReference>
<evidence type="ECO:0000256" key="8">
    <source>
        <dbReference type="ARBA" id="ARBA00023170"/>
    </source>
</evidence>
<evidence type="ECO:0000313" key="11">
    <source>
        <dbReference type="EnsemblMetazoa" id="XP_037877465.1"/>
    </source>
</evidence>
<name>A0A8R2RA56_BOMMO</name>
<evidence type="ECO:0000256" key="2">
    <source>
        <dbReference type="ARBA" id="ARBA00022475"/>
    </source>
</evidence>
<evidence type="ECO:0000256" key="9">
    <source>
        <dbReference type="ARBA" id="ARBA00023224"/>
    </source>
</evidence>
<dbReference type="EnsemblMetazoa" id="XM_038021537.1">
    <property type="protein sequence ID" value="XP_037877465.1"/>
    <property type="gene ID" value="LOC119631017"/>
</dbReference>
<accession>A0A8R2RA56</accession>
<evidence type="ECO:0000256" key="5">
    <source>
        <dbReference type="ARBA" id="ARBA00022725"/>
    </source>
</evidence>
<reference evidence="12" key="1">
    <citation type="journal article" date="2008" name="Insect Biochem. Mol. Biol.">
        <title>The genome of a lepidopteran model insect, the silkworm Bombyx mori.</title>
        <authorList>
            <consortium name="International Silkworm Genome Consortium"/>
        </authorList>
    </citation>
    <scope>NUCLEOTIDE SEQUENCE [LARGE SCALE GENOMIC DNA]</scope>
    <source>
        <strain evidence="12">p50T</strain>
    </source>
</reference>
<feature type="transmembrane region" description="Helical" evidence="10">
    <location>
        <begin position="54"/>
        <end position="77"/>
    </location>
</feature>